<dbReference type="AlphaFoldDB" id="A0A2P2JEE6"/>
<name>A0A2P2JEE6_RHIMU</name>
<dbReference type="EMBL" id="GGEC01011373">
    <property type="protein sequence ID" value="MBW91856.1"/>
    <property type="molecule type" value="Transcribed_RNA"/>
</dbReference>
<sequence>MSGSVVPFAAAPVTSFTVSSSPMAVKYNANASNKLYSPLFFTLSSKERFMSSEVFKS</sequence>
<proteinExistence type="predicted"/>
<accession>A0A2P2JEE6</accession>
<protein>
    <submittedName>
        <fullName evidence="1">Uncharacterized protein</fullName>
    </submittedName>
</protein>
<reference evidence="1" key="1">
    <citation type="submission" date="2018-02" db="EMBL/GenBank/DDBJ databases">
        <title>Rhizophora mucronata_Transcriptome.</title>
        <authorList>
            <person name="Meera S.P."/>
            <person name="Sreeshan A."/>
            <person name="Augustine A."/>
        </authorList>
    </citation>
    <scope>NUCLEOTIDE SEQUENCE</scope>
    <source>
        <tissue evidence="1">Leaf</tissue>
    </source>
</reference>
<evidence type="ECO:0000313" key="1">
    <source>
        <dbReference type="EMBL" id="MBW91856.1"/>
    </source>
</evidence>
<organism evidence="1">
    <name type="scientific">Rhizophora mucronata</name>
    <name type="common">Asiatic mangrove</name>
    <dbReference type="NCBI Taxonomy" id="61149"/>
    <lineage>
        <taxon>Eukaryota</taxon>
        <taxon>Viridiplantae</taxon>
        <taxon>Streptophyta</taxon>
        <taxon>Embryophyta</taxon>
        <taxon>Tracheophyta</taxon>
        <taxon>Spermatophyta</taxon>
        <taxon>Magnoliopsida</taxon>
        <taxon>eudicotyledons</taxon>
        <taxon>Gunneridae</taxon>
        <taxon>Pentapetalae</taxon>
        <taxon>rosids</taxon>
        <taxon>fabids</taxon>
        <taxon>Malpighiales</taxon>
        <taxon>Rhizophoraceae</taxon>
        <taxon>Rhizophora</taxon>
    </lineage>
</organism>